<keyword evidence="1" id="KW-0812">Transmembrane</keyword>
<evidence type="ECO:0000256" key="1">
    <source>
        <dbReference type="SAM" id="Phobius"/>
    </source>
</evidence>
<feature type="transmembrane region" description="Helical" evidence="1">
    <location>
        <begin position="34"/>
        <end position="51"/>
    </location>
</feature>
<sequence length="319" mass="35425">MIDKSTERQLEIFLVLITLALGALLYSIEHSRIVVLNLFYLPVVLAGFFLGRYRAGTLALFSVVTATVVIMADLTRFSFEQTPVIVALSVMVWGAILGITAILIGTLNEDRNKKVTEVHEAHVGVVEVLSRYLQCADPVLQVRTKRVNHLCEQVAIRMRMTPREIDDVRVAALLMDVTNIEITARVIRKAVGDFDQNVVCEENTFHGTELVKSLGASLSGAFPLVLMQSSDWTKAEAQPVPIGARVLRVVRHYVELTQSGLASAHLSNEEAIKDLKVDFKGNTDLAVINVLEEVIEHRFETPAQQKLNRSQRSAVEETP</sequence>
<feature type="transmembrane region" description="Helical" evidence="1">
    <location>
        <begin position="58"/>
        <end position="79"/>
    </location>
</feature>
<dbReference type="OrthoDB" id="273922at2"/>
<protein>
    <submittedName>
        <fullName evidence="2">Uncharacterized protein</fullName>
    </submittedName>
</protein>
<evidence type="ECO:0000313" key="2">
    <source>
        <dbReference type="EMBL" id="QDT33718.1"/>
    </source>
</evidence>
<keyword evidence="1" id="KW-1133">Transmembrane helix</keyword>
<dbReference type="RefSeq" id="WP_145200470.1">
    <property type="nucleotide sequence ID" value="NZ_CP036267.1"/>
</dbReference>
<gene>
    <name evidence="2" type="ORF">Mal48_29730</name>
</gene>
<feature type="transmembrane region" description="Helical" evidence="1">
    <location>
        <begin position="85"/>
        <end position="104"/>
    </location>
</feature>
<keyword evidence="1" id="KW-0472">Membrane</keyword>
<dbReference type="EMBL" id="CP036267">
    <property type="protein sequence ID" value="QDT33718.1"/>
    <property type="molecule type" value="Genomic_DNA"/>
</dbReference>
<dbReference type="Proteomes" id="UP000315724">
    <property type="component" value="Chromosome"/>
</dbReference>
<dbReference type="InterPro" id="IPR052020">
    <property type="entry name" value="Cyclic_di-GMP/3'3'-cGAMP_PDE"/>
</dbReference>
<dbReference type="Gene3D" id="1.10.3210.10">
    <property type="entry name" value="Hypothetical protein af1432"/>
    <property type="match status" value="1"/>
</dbReference>
<feature type="transmembrane region" description="Helical" evidence="1">
    <location>
        <begin position="12"/>
        <end position="28"/>
    </location>
</feature>
<dbReference type="PANTHER" id="PTHR45228">
    <property type="entry name" value="CYCLIC DI-GMP PHOSPHODIESTERASE TM_0186-RELATED"/>
    <property type="match status" value="1"/>
</dbReference>
<organism evidence="2 3">
    <name type="scientific">Thalassoglobus polymorphus</name>
    <dbReference type="NCBI Taxonomy" id="2527994"/>
    <lineage>
        <taxon>Bacteria</taxon>
        <taxon>Pseudomonadati</taxon>
        <taxon>Planctomycetota</taxon>
        <taxon>Planctomycetia</taxon>
        <taxon>Planctomycetales</taxon>
        <taxon>Planctomycetaceae</taxon>
        <taxon>Thalassoglobus</taxon>
    </lineage>
</organism>
<name>A0A517QQ04_9PLAN</name>
<accession>A0A517QQ04</accession>
<proteinExistence type="predicted"/>
<reference evidence="2 3" key="1">
    <citation type="submission" date="2019-02" db="EMBL/GenBank/DDBJ databases">
        <title>Deep-cultivation of Planctomycetes and their phenomic and genomic characterization uncovers novel biology.</title>
        <authorList>
            <person name="Wiegand S."/>
            <person name="Jogler M."/>
            <person name="Boedeker C."/>
            <person name="Pinto D."/>
            <person name="Vollmers J."/>
            <person name="Rivas-Marin E."/>
            <person name="Kohn T."/>
            <person name="Peeters S.H."/>
            <person name="Heuer A."/>
            <person name="Rast P."/>
            <person name="Oberbeckmann S."/>
            <person name="Bunk B."/>
            <person name="Jeske O."/>
            <person name="Meyerdierks A."/>
            <person name="Storesund J.E."/>
            <person name="Kallscheuer N."/>
            <person name="Luecker S."/>
            <person name="Lage O.M."/>
            <person name="Pohl T."/>
            <person name="Merkel B.J."/>
            <person name="Hornburger P."/>
            <person name="Mueller R.-W."/>
            <person name="Bruemmer F."/>
            <person name="Labrenz M."/>
            <person name="Spormann A.M."/>
            <person name="Op den Camp H."/>
            <person name="Overmann J."/>
            <person name="Amann R."/>
            <person name="Jetten M.S.M."/>
            <person name="Mascher T."/>
            <person name="Medema M.H."/>
            <person name="Devos D.P."/>
            <person name="Kaster A.-K."/>
            <person name="Ovreas L."/>
            <person name="Rohde M."/>
            <person name="Galperin M.Y."/>
            <person name="Jogler C."/>
        </authorList>
    </citation>
    <scope>NUCLEOTIDE SEQUENCE [LARGE SCALE GENOMIC DNA]</scope>
    <source>
        <strain evidence="2 3">Mal48</strain>
    </source>
</reference>
<keyword evidence="3" id="KW-1185">Reference proteome</keyword>
<dbReference type="KEGG" id="tpol:Mal48_29730"/>
<dbReference type="Pfam" id="PF13487">
    <property type="entry name" value="HD_5"/>
    <property type="match status" value="1"/>
</dbReference>
<dbReference type="AlphaFoldDB" id="A0A517QQ04"/>
<evidence type="ECO:0000313" key="3">
    <source>
        <dbReference type="Proteomes" id="UP000315724"/>
    </source>
</evidence>